<dbReference type="InParanoid" id="A0A316VGV8"/>
<dbReference type="OrthoDB" id="6162375at2759"/>
<dbReference type="PANTHER" id="PTHR13000:SF0">
    <property type="entry name" value="NUCLEOPORIN P54"/>
    <property type="match status" value="1"/>
</dbReference>
<feature type="region of interest" description="Disordered" evidence="6">
    <location>
        <begin position="1"/>
        <end position="187"/>
    </location>
</feature>
<name>A0A316VGV8_9BASI</name>
<evidence type="ECO:0000256" key="6">
    <source>
        <dbReference type="SAM" id="MobiDB-lite"/>
    </source>
</evidence>
<dbReference type="GeneID" id="37024487"/>
<evidence type="ECO:0000313" key="9">
    <source>
        <dbReference type="Proteomes" id="UP000245771"/>
    </source>
</evidence>
<evidence type="ECO:0000256" key="1">
    <source>
        <dbReference type="ARBA" id="ARBA00004567"/>
    </source>
</evidence>
<keyword evidence="3" id="KW-0811">Translocation</keyword>
<proteinExistence type="predicted"/>
<protein>
    <recommendedName>
        <fullName evidence="7">Nucleoporin Nup54 alpha-helical domain-containing protein</fullName>
    </recommendedName>
</protein>
<evidence type="ECO:0000256" key="2">
    <source>
        <dbReference type="ARBA" id="ARBA00022448"/>
    </source>
</evidence>
<dbReference type="GO" id="GO:0017056">
    <property type="term" value="F:structural constituent of nuclear pore"/>
    <property type="evidence" value="ECO:0007669"/>
    <property type="project" value="TreeGrafter"/>
</dbReference>
<feature type="compositionally biased region" description="Low complexity" evidence="6">
    <location>
        <begin position="83"/>
        <end position="95"/>
    </location>
</feature>
<dbReference type="EMBL" id="KZ819602">
    <property type="protein sequence ID" value="PWN36776.1"/>
    <property type="molecule type" value="Genomic_DNA"/>
</dbReference>
<feature type="compositionally biased region" description="Polar residues" evidence="6">
    <location>
        <begin position="104"/>
        <end position="114"/>
    </location>
</feature>
<evidence type="ECO:0000259" key="7">
    <source>
        <dbReference type="Pfam" id="PF13874"/>
    </source>
</evidence>
<feature type="compositionally biased region" description="Low complexity" evidence="6">
    <location>
        <begin position="11"/>
        <end position="26"/>
    </location>
</feature>
<dbReference type="GO" id="GO:0006999">
    <property type="term" value="P:nuclear pore organization"/>
    <property type="evidence" value="ECO:0007669"/>
    <property type="project" value="TreeGrafter"/>
</dbReference>
<dbReference type="Pfam" id="PF13874">
    <property type="entry name" value="Nup54"/>
    <property type="match status" value="1"/>
</dbReference>
<evidence type="ECO:0000313" key="8">
    <source>
        <dbReference type="EMBL" id="PWN36776.1"/>
    </source>
</evidence>
<dbReference type="AlphaFoldDB" id="A0A316VGV8"/>
<dbReference type="Proteomes" id="UP000245771">
    <property type="component" value="Unassembled WGS sequence"/>
</dbReference>
<sequence length="476" mass="51361">MALGLGGGFSFGAPSANAQQQQPQTQSLFGASTNQQQQQPQTQGLFGASTNQQQQQPPKPQGLFGSSTTQQQPSGSLFGNPTQQQGAPQQQQQQGSSLFGAPASGNTGSSLFGSQQPAQQPQQQQQQTGGGLFGSAPKPFGQPTQNPLTLSQLGGSTSYSLQQSKPGLFGNSSVAPDGGASGGPNKRLGIPINDKLEMIRAAWDVQNIQTCHFLYYFYNSLPPNMPQLAEEAARNPNFGRRQDALGPKHDALWLQTLRENPDRSKLVPVLAVGFEDLKTRMDLQEAEAARQSTKLVELQKRLDDLTSKHSLSNSVRISAISRKQTTLHHRLIGLAKRIHLLIPALRGHSITYGEEQLKNLLHICETELESISSMAANQAPDGRSSQAQHRLRGRINELWALLGTLKSKREAARSANDGNAPLEWAVVDESAIEDVVKILASQQQGLDHISSTVQNDTKVLDTIIKGLEGVELVGVK</sequence>
<keyword evidence="4" id="KW-0539">Nucleus</keyword>
<comment type="subcellular location">
    <subcellularLocation>
        <location evidence="1">Nucleus</location>
        <location evidence="1">Nuclear pore complex</location>
    </subcellularLocation>
</comment>
<evidence type="ECO:0000256" key="4">
    <source>
        <dbReference type="ARBA" id="ARBA00023242"/>
    </source>
</evidence>
<evidence type="ECO:0000256" key="5">
    <source>
        <dbReference type="SAM" id="Coils"/>
    </source>
</evidence>
<dbReference type="GO" id="GO:0036228">
    <property type="term" value="P:protein localization to nuclear inner membrane"/>
    <property type="evidence" value="ECO:0007669"/>
    <property type="project" value="TreeGrafter"/>
</dbReference>
<feature type="compositionally biased region" description="Low complexity" evidence="6">
    <location>
        <begin position="115"/>
        <end position="127"/>
    </location>
</feature>
<dbReference type="InterPro" id="IPR025574">
    <property type="entry name" value="Nucleoporin_FG_rpt"/>
</dbReference>
<dbReference type="PANTHER" id="PTHR13000">
    <property type="entry name" value="NUCLEOPORIN P54"/>
    <property type="match status" value="1"/>
</dbReference>
<keyword evidence="3" id="KW-0653">Protein transport</keyword>
<organism evidence="8 9">
    <name type="scientific">Meira miltonrushii</name>
    <dbReference type="NCBI Taxonomy" id="1280837"/>
    <lineage>
        <taxon>Eukaryota</taxon>
        <taxon>Fungi</taxon>
        <taxon>Dikarya</taxon>
        <taxon>Basidiomycota</taxon>
        <taxon>Ustilaginomycotina</taxon>
        <taxon>Exobasidiomycetes</taxon>
        <taxon>Exobasidiales</taxon>
        <taxon>Brachybasidiaceae</taxon>
        <taxon>Meira</taxon>
    </lineage>
</organism>
<keyword evidence="3" id="KW-0509">mRNA transport</keyword>
<feature type="coiled-coil region" evidence="5">
    <location>
        <begin position="281"/>
        <end position="308"/>
    </location>
</feature>
<gene>
    <name evidence="8" type="ORF">FA14DRAFT_6856</name>
</gene>
<dbReference type="FunCoup" id="A0A316VGV8">
    <property type="interactions" value="54"/>
</dbReference>
<keyword evidence="9" id="KW-1185">Reference proteome</keyword>
<dbReference type="Pfam" id="PF13634">
    <property type="entry name" value="Nucleoporin_FG"/>
    <property type="match status" value="2"/>
</dbReference>
<reference evidence="8 9" key="1">
    <citation type="journal article" date="2018" name="Mol. Biol. Evol.">
        <title>Broad Genomic Sampling Reveals a Smut Pathogenic Ancestry of the Fungal Clade Ustilaginomycotina.</title>
        <authorList>
            <person name="Kijpornyongpan T."/>
            <person name="Mondo S.J."/>
            <person name="Barry K."/>
            <person name="Sandor L."/>
            <person name="Lee J."/>
            <person name="Lipzen A."/>
            <person name="Pangilinan J."/>
            <person name="LaButti K."/>
            <person name="Hainaut M."/>
            <person name="Henrissat B."/>
            <person name="Grigoriev I.V."/>
            <person name="Spatafora J.W."/>
            <person name="Aime M.C."/>
        </authorList>
    </citation>
    <scope>NUCLEOTIDE SEQUENCE [LARGE SCALE GENOMIC DNA]</scope>
    <source>
        <strain evidence="8 9">MCA 3882</strain>
    </source>
</reference>
<keyword evidence="3" id="KW-0906">Nuclear pore complex</keyword>
<keyword evidence="2" id="KW-0813">Transport</keyword>
<dbReference type="RefSeq" id="XP_025357078.1">
    <property type="nucleotide sequence ID" value="XM_025502706.1"/>
</dbReference>
<feature type="compositionally biased region" description="Low complexity" evidence="6">
    <location>
        <begin position="65"/>
        <end position="76"/>
    </location>
</feature>
<dbReference type="InterPro" id="IPR024864">
    <property type="entry name" value="Nup54/Nup57/Nup44"/>
</dbReference>
<feature type="domain" description="Nucleoporin Nup54 alpha-helical" evidence="7">
    <location>
        <begin position="250"/>
        <end position="401"/>
    </location>
</feature>
<dbReference type="InterPro" id="IPR025712">
    <property type="entry name" value="Nup54_alpha-helical_dom"/>
</dbReference>
<feature type="compositionally biased region" description="Gly residues" evidence="6">
    <location>
        <begin position="1"/>
        <end position="10"/>
    </location>
</feature>
<feature type="compositionally biased region" description="Polar residues" evidence="6">
    <location>
        <begin position="142"/>
        <end position="174"/>
    </location>
</feature>
<dbReference type="GO" id="GO:0006607">
    <property type="term" value="P:NLS-bearing protein import into nucleus"/>
    <property type="evidence" value="ECO:0007669"/>
    <property type="project" value="TreeGrafter"/>
</dbReference>
<keyword evidence="5" id="KW-0175">Coiled coil</keyword>
<dbReference type="GO" id="GO:0044613">
    <property type="term" value="C:nuclear pore central transport channel"/>
    <property type="evidence" value="ECO:0007669"/>
    <property type="project" value="TreeGrafter"/>
</dbReference>
<evidence type="ECO:0000256" key="3">
    <source>
        <dbReference type="ARBA" id="ARBA00023132"/>
    </source>
</evidence>
<accession>A0A316VGV8</accession>
<dbReference type="STRING" id="1280837.A0A316VGV8"/>